<dbReference type="GO" id="GO:0005576">
    <property type="term" value="C:extracellular region"/>
    <property type="evidence" value="ECO:0007669"/>
    <property type="project" value="TreeGrafter"/>
</dbReference>
<dbReference type="GO" id="GO:0046512">
    <property type="term" value="P:sphingosine biosynthetic process"/>
    <property type="evidence" value="ECO:0007669"/>
    <property type="project" value="TreeGrafter"/>
</dbReference>
<comment type="caution">
    <text evidence="3">The sequence shown here is derived from an EMBL/GenBank/DDBJ whole genome shotgun (WGS) entry which is preliminary data.</text>
</comment>
<dbReference type="PANTHER" id="PTHR12670">
    <property type="entry name" value="CERAMIDASE"/>
    <property type="match status" value="1"/>
</dbReference>
<reference evidence="3" key="1">
    <citation type="submission" date="2018-11" db="EMBL/GenBank/DDBJ databases">
        <authorList>
            <consortium name="Pathogen Informatics"/>
        </authorList>
    </citation>
    <scope>NUCLEOTIDE SEQUENCE</scope>
</reference>
<protein>
    <recommendedName>
        <fullName evidence="2">Neutral/alkaline non-lysosomal ceramidase C-terminal domain-containing protein</fullName>
    </recommendedName>
</protein>
<dbReference type="InterPro" id="IPR006823">
    <property type="entry name" value="Ceramidase_alk"/>
</dbReference>
<dbReference type="GO" id="GO:0046514">
    <property type="term" value="P:ceramide catabolic process"/>
    <property type="evidence" value="ECO:0007669"/>
    <property type="project" value="InterPro"/>
</dbReference>
<proteinExistence type="inferred from homology"/>
<dbReference type="Proteomes" id="UP000784294">
    <property type="component" value="Unassembled WGS sequence"/>
</dbReference>
<dbReference type="GO" id="GO:0017040">
    <property type="term" value="F:N-acylsphingosine amidohydrolase activity"/>
    <property type="evidence" value="ECO:0007669"/>
    <property type="project" value="InterPro"/>
</dbReference>
<dbReference type="PANTHER" id="PTHR12670:SF1">
    <property type="entry name" value="NEUTRAL CERAMIDASE"/>
    <property type="match status" value="1"/>
</dbReference>
<dbReference type="InterPro" id="IPR031331">
    <property type="entry name" value="NEUT/ALK_ceramidase_C"/>
</dbReference>
<organism evidence="3 4">
    <name type="scientific">Protopolystoma xenopodis</name>
    <dbReference type="NCBI Taxonomy" id="117903"/>
    <lineage>
        <taxon>Eukaryota</taxon>
        <taxon>Metazoa</taxon>
        <taxon>Spiralia</taxon>
        <taxon>Lophotrochozoa</taxon>
        <taxon>Platyhelminthes</taxon>
        <taxon>Monogenea</taxon>
        <taxon>Polyopisthocotylea</taxon>
        <taxon>Polystomatidea</taxon>
        <taxon>Polystomatidae</taxon>
        <taxon>Protopolystoma</taxon>
    </lineage>
</organism>
<evidence type="ECO:0000256" key="1">
    <source>
        <dbReference type="ARBA" id="ARBA00009835"/>
    </source>
</evidence>
<dbReference type="EMBL" id="CAAALY010038630">
    <property type="protein sequence ID" value="VEL18782.1"/>
    <property type="molecule type" value="Genomic_DNA"/>
</dbReference>
<name>A0A3S5AKF4_9PLAT</name>
<comment type="similarity">
    <text evidence="1">Belongs to the neutral ceramidase family.</text>
</comment>
<evidence type="ECO:0000313" key="3">
    <source>
        <dbReference type="EMBL" id="VEL18782.1"/>
    </source>
</evidence>
<accession>A0A3S5AKF4</accession>
<dbReference type="GO" id="GO:0016020">
    <property type="term" value="C:membrane"/>
    <property type="evidence" value="ECO:0007669"/>
    <property type="project" value="GOC"/>
</dbReference>
<dbReference type="Gene3D" id="2.60.40.2300">
    <property type="entry name" value="Neutral/alkaline non-lysosomal ceramidase, C-terminal domain"/>
    <property type="match status" value="1"/>
</dbReference>
<dbReference type="Pfam" id="PF17048">
    <property type="entry name" value="Ceramidse_alk_C"/>
    <property type="match status" value="1"/>
</dbReference>
<sequence>MLPGVLYDTTPFRMKYGDVLVEPKLIYTKLTDKVNATFVSAHPRNNMRLEGTFLTVDKRSAATGEWETLFTDADWETKFFWHRDSKLDSLLGRSYATIEWSVSDINGNCNWGTYRIRHFGTSKSLFTNPKFKNFSGSTRDFQVTCGRN</sequence>
<dbReference type="OrthoDB" id="191371at2759"/>
<feature type="domain" description="Neutral/alkaline non-lysosomal ceramidase C-terminal" evidence="2">
    <location>
        <begin position="2"/>
        <end position="143"/>
    </location>
</feature>
<dbReference type="GO" id="GO:0042759">
    <property type="term" value="P:long-chain fatty acid biosynthetic process"/>
    <property type="evidence" value="ECO:0007669"/>
    <property type="project" value="TreeGrafter"/>
</dbReference>
<gene>
    <name evidence="3" type="ORF">PXEA_LOCUS12222</name>
</gene>
<evidence type="ECO:0000313" key="4">
    <source>
        <dbReference type="Proteomes" id="UP000784294"/>
    </source>
</evidence>
<evidence type="ECO:0000259" key="2">
    <source>
        <dbReference type="Pfam" id="PF17048"/>
    </source>
</evidence>
<keyword evidence="4" id="KW-1185">Reference proteome</keyword>
<dbReference type="InterPro" id="IPR038445">
    <property type="entry name" value="NCDase_C_sf"/>
</dbReference>
<dbReference type="AlphaFoldDB" id="A0A3S5AKF4"/>